<name>A0A640TTF3_STRNI</name>
<proteinExistence type="predicted"/>
<sequence length="131" mass="14345">MSQVPAQALKQDGWSAGVVLTAAPVRTVRARVGLAHSLGEDAVLDERLELRADTPDAFRLEAEVRGAYPHPSGDDSATAQTRAKLPLRRVALGHCSAIVREIRRPTSFENLQLLIRRGGRPRRTAPHTRPD</sequence>
<dbReference type="AlphaFoldDB" id="A0A640TTF3"/>
<accession>A0A640TTF3</accession>
<evidence type="ECO:0000313" key="2">
    <source>
        <dbReference type="Proteomes" id="UP000429552"/>
    </source>
</evidence>
<evidence type="ECO:0000313" key="1">
    <source>
        <dbReference type="EMBL" id="GFE27343.1"/>
    </source>
</evidence>
<gene>
    <name evidence="1" type="ORF">Sliba_77960</name>
</gene>
<organism evidence="1 2">
    <name type="scientific">Streptomyces nigrescens</name>
    <dbReference type="NCBI Taxonomy" id="1920"/>
    <lineage>
        <taxon>Bacteria</taxon>
        <taxon>Bacillati</taxon>
        <taxon>Actinomycetota</taxon>
        <taxon>Actinomycetes</taxon>
        <taxon>Kitasatosporales</taxon>
        <taxon>Streptomycetaceae</taxon>
        <taxon>Streptomyces</taxon>
    </lineage>
</organism>
<protein>
    <submittedName>
        <fullName evidence="1">Uncharacterized protein</fullName>
    </submittedName>
</protein>
<dbReference type="EMBL" id="BLIP01000003">
    <property type="protein sequence ID" value="GFE27343.1"/>
    <property type="molecule type" value="Genomic_DNA"/>
</dbReference>
<reference evidence="1 2" key="1">
    <citation type="submission" date="2019-12" db="EMBL/GenBank/DDBJ databases">
        <title>Whole genome shotgun sequence of Streptomyces libani subsp. libani NBRC 13452.</title>
        <authorList>
            <person name="Ichikawa N."/>
            <person name="Kimura A."/>
            <person name="Kitahashi Y."/>
            <person name="Komaki H."/>
            <person name="Tamura T."/>
        </authorList>
    </citation>
    <scope>NUCLEOTIDE SEQUENCE [LARGE SCALE GENOMIC DNA]</scope>
    <source>
        <strain evidence="1 2">NBRC 13452</strain>
    </source>
</reference>
<dbReference type="Proteomes" id="UP000429552">
    <property type="component" value="Unassembled WGS sequence"/>
</dbReference>
<comment type="caution">
    <text evidence="1">The sequence shown here is derived from an EMBL/GenBank/DDBJ whole genome shotgun (WGS) entry which is preliminary data.</text>
</comment>